<name>E3QFU3_COLGM</name>
<feature type="compositionally biased region" description="Polar residues" evidence="1">
    <location>
        <begin position="62"/>
        <end position="74"/>
    </location>
</feature>
<organism evidence="3">
    <name type="scientific">Colletotrichum graminicola (strain M1.001 / M2 / FGSC 10212)</name>
    <name type="common">Maize anthracnose fungus</name>
    <name type="synonym">Glomerella graminicola</name>
    <dbReference type="NCBI Taxonomy" id="645133"/>
    <lineage>
        <taxon>Eukaryota</taxon>
        <taxon>Fungi</taxon>
        <taxon>Dikarya</taxon>
        <taxon>Ascomycota</taxon>
        <taxon>Pezizomycotina</taxon>
        <taxon>Sordariomycetes</taxon>
        <taxon>Hypocreomycetidae</taxon>
        <taxon>Glomerellales</taxon>
        <taxon>Glomerellaceae</taxon>
        <taxon>Colletotrichum</taxon>
        <taxon>Colletotrichum graminicola species complex</taxon>
    </lineage>
</organism>
<proteinExistence type="predicted"/>
<dbReference type="EMBL" id="GG697346">
    <property type="protein sequence ID" value="EFQ29778.1"/>
    <property type="molecule type" value="Genomic_DNA"/>
</dbReference>
<feature type="region of interest" description="Disordered" evidence="1">
    <location>
        <begin position="1"/>
        <end position="81"/>
    </location>
</feature>
<accession>E3QFU3</accession>
<reference evidence="3" key="1">
    <citation type="journal article" date="2012" name="Nat. Genet.">
        <title>Lifestyle transitions in plant pathogenic Colletotrichum fungi deciphered by genome and transcriptome analyses.</title>
        <authorList>
            <person name="O'Connell R.J."/>
            <person name="Thon M.R."/>
            <person name="Hacquard S."/>
            <person name="Amyotte S.G."/>
            <person name="Kleemann J."/>
            <person name="Torres M.F."/>
            <person name="Damm U."/>
            <person name="Buiate E.A."/>
            <person name="Epstein L."/>
            <person name="Alkan N."/>
            <person name="Altmueller J."/>
            <person name="Alvarado-Balderrama L."/>
            <person name="Bauser C.A."/>
            <person name="Becker C."/>
            <person name="Birren B.W."/>
            <person name="Chen Z."/>
            <person name="Choi J."/>
            <person name="Crouch J.A."/>
            <person name="Duvick J.P."/>
            <person name="Farman M.A."/>
            <person name="Gan P."/>
            <person name="Heiman D."/>
            <person name="Henrissat B."/>
            <person name="Howard R.J."/>
            <person name="Kabbage M."/>
            <person name="Koch C."/>
            <person name="Kracher B."/>
            <person name="Kubo Y."/>
            <person name="Law A.D."/>
            <person name="Lebrun M.-H."/>
            <person name="Lee Y.-H."/>
            <person name="Miyara I."/>
            <person name="Moore N."/>
            <person name="Neumann U."/>
            <person name="Nordstroem K."/>
            <person name="Panaccione D.G."/>
            <person name="Panstruga R."/>
            <person name="Place M."/>
            <person name="Proctor R.H."/>
            <person name="Prusky D."/>
            <person name="Rech G."/>
            <person name="Reinhardt R."/>
            <person name="Rollins J.A."/>
            <person name="Rounsley S."/>
            <person name="Schardl C.L."/>
            <person name="Schwartz D.C."/>
            <person name="Shenoy N."/>
            <person name="Shirasu K."/>
            <person name="Sikhakolli U.R."/>
            <person name="Stueber K."/>
            <person name="Sukno S.A."/>
            <person name="Sweigard J.A."/>
            <person name="Takano Y."/>
            <person name="Takahara H."/>
            <person name="Trail F."/>
            <person name="van der Does H.C."/>
            <person name="Voll L.M."/>
            <person name="Will I."/>
            <person name="Young S."/>
            <person name="Zeng Q."/>
            <person name="Zhang J."/>
            <person name="Zhou S."/>
            <person name="Dickman M.B."/>
            <person name="Schulze-Lefert P."/>
            <person name="Ver Loren van Themaat E."/>
            <person name="Ma L.-J."/>
            <person name="Vaillancourt L.J."/>
        </authorList>
    </citation>
    <scope>NUCLEOTIDE SEQUENCE [LARGE SCALE GENOMIC DNA]</scope>
    <source>
        <strain evidence="3">M1.001 / M2 / FGSC 10212</strain>
    </source>
</reference>
<gene>
    <name evidence="2" type="ORF">GLRG_04922</name>
</gene>
<dbReference type="Proteomes" id="UP000008782">
    <property type="component" value="Unassembled WGS sequence"/>
</dbReference>
<dbReference type="VEuPathDB" id="FungiDB:GLRG_04922"/>
<protein>
    <submittedName>
        <fullName evidence="2">Uncharacterized protein</fullName>
    </submittedName>
</protein>
<evidence type="ECO:0000256" key="1">
    <source>
        <dbReference type="SAM" id="MobiDB-lite"/>
    </source>
</evidence>
<sequence length="81" mass="8579">MLDDGIWTGQTGVGARHGRAGIMDCKASTAAKKKKEEEEEEKGKNKQARINDSGDETRVGGVSTTALTKTSNKPDGSGDDR</sequence>
<dbReference type="HOGENOM" id="CLU_2573742_0_0_1"/>
<dbReference type="AlphaFoldDB" id="E3QFU3"/>
<dbReference type="RefSeq" id="XP_008093798.1">
    <property type="nucleotide sequence ID" value="XM_008095607.1"/>
</dbReference>
<evidence type="ECO:0000313" key="3">
    <source>
        <dbReference type="Proteomes" id="UP000008782"/>
    </source>
</evidence>
<evidence type="ECO:0000313" key="2">
    <source>
        <dbReference type="EMBL" id="EFQ29778.1"/>
    </source>
</evidence>
<dbReference type="GeneID" id="24410287"/>
<keyword evidence="3" id="KW-1185">Reference proteome</keyword>